<evidence type="ECO:0000313" key="2">
    <source>
        <dbReference type="Proteomes" id="UP001153332"/>
    </source>
</evidence>
<name>A0ACC2IYR2_9PEZI</name>
<sequence>MSGGRNPEVLNLRNPSTTTWVKLLPTVVKALNKHQNTSRQVEVVKPSVLSDRLQESMAAAIKNDNANMANVVKANPALKLLDFYRHSLWTTGITTLQPMSAELTVQSSSVLRDMPPIQRKWMLKWVDEWVVAVSSNI</sequence>
<accession>A0ACC2IYR2</accession>
<dbReference type="Proteomes" id="UP001153332">
    <property type="component" value="Unassembled WGS sequence"/>
</dbReference>
<reference evidence="1" key="1">
    <citation type="submission" date="2022-12" db="EMBL/GenBank/DDBJ databases">
        <title>Genome Sequence of Lasiodiplodia mahajangana.</title>
        <authorList>
            <person name="Buettner E."/>
        </authorList>
    </citation>
    <scope>NUCLEOTIDE SEQUENCE</scope>
    <source>
        <strain evidence="1">VT137</strain>
    </source>
</reference>
<organism evidence="1 2">
    <name type="scientific">Lasiodiplodia mahajangana</name>
    <dbReference type="NCBI Taxonomy" id="1108764"/>
    <lineage>
        <taxon>Eukaryota</taxon>
        <taxon>Fungi</taxon>
        <taxon>Dikarya</taxon>
        <taxon>Ascomycota</taxon>
        <taxon>Pezizomycotina</taxon>
        <taxon>Dothideomycetes</taxon>
        <taxon>Dothideomycetes incertae sedis</taxon>
        <taxon>Botryosphaeriales</taxon>
        <taxon>Botryosphaeriaceae</taxon>
        <taxon>Lasiodiplodia</taxon>
    </lineage>
</organism>
<evidence type="ECO:0000313" key="1">
    <source>
        <dbReference type="EMBL" id="KAJ8120314.1"/>
    </source>
</evidence>
<keyword evidence="2" id="KW-1185">Reference proteome</keyword>
<dbReference type="EMBL" id="JAPUUL010004133">
    <property type="protein sequence ID" value="KAJ8120314.1"/>
    <property type="molecule type" value="Genomic_DNA"/>
</dbReference>
<protein>
    <submittedName>
        <fullName evidence="1">Uncharacterized protein</fullName>
    </submittedName>
</protein>
<proteinExistence type="predicted"/>
<comment type="caution">
    <text evidence="1">The sequence shown here is derived from an EMBL/GenBank/DDBJ whole genome shotgun (WGS) entry which is preliminary data.</text>
</comment>
<gene>
    <name evidence="1" type="ORF">O1611_g10397</name>
</gene>